<comment type="caution">
    <text evidence="2">The sequence shown here is derived from an EMBL/GenBank/DDBJ whole genome shotgun (WGS) entry which is preliminary data.</text>
</comment>
<feature type="region of interest" description="Disordered" evidence="1">
    <location>
        <begin position="68"/>
        <end position="88"/>
    </location>
</feature>
<dbReference type="Proteomes" id="UP000197138">
    <property type="component" value="Unassembled WGS sequence"/>
</dbReference>
<evidence type="ECO:0000313" key="2">
    <source>
        <dbReference type="EMBL" id="OWM70363.1"/>
    </source>
</evidence>
<accession>A0A218WCV5</accession>
<gene>
    <name evidence="2" type="ORF">CDL15_Pgr027319</name>
</gene>
<dbReference type="AlphaFoldDB" id="A0A218WCV5"/>
<reference evidence="2" key="1">
    <citation type="submission" date="2017-06" db="EMBL/GenBank/DDBJ databases">
        <title>The pomegranate genome and the genomics of punicalagin biosynthesis.</title>
        <authorList>
            <person name="Xu C."/>
        </authorList>
    </citation>
    <scope>NUCLEOTIDE SEQUENCE [LARGE SCALE GENOMIC DNA]</scope>
    <source>
        <tissue evidence="2">Fresh leaf</tissue>
    </source>
</reference>
<name>A0A218WCV5_PUNGR</name>
<protein>
    <submittedName>
        <fullName evidence="2">Uncharacterized protein</fullName>
    </submittedName>
</protein>
<organism evidence="2">
    <name type="scientific">Punica granatum</name>
    <name type="common">Pomegranate</name>
    <dbReference type="NCBI Taxonomy" id="22663"/>
    <lineage>
        <taxon>Eukaryota</taxon>
        <taxon>Viridiplantae</taxon>
        <taxon>Streptophyta</taxon>
        <taxon>Embryophyta</taxon>
        <taxon>Tracheophyta</taxon>
        <taxon>Spermatophyta</taxon>
        <taxon>Magnoliopsida</taxon>
        <taxon>eudicotyledons</taxon>
        <taxon>Gunneridae</taxon>
        <taxon>Pentapetalae</taxon>
        <taxon>rosids</taxon>
        <taxon>malvids</taxon>
        <taxon>Myrtales</taxon>
        <taxon>Lythraceae</taxon>
        <taxon>Punica</taxon>
    </lineage>
</organism>
<dbReference type="EMBL" id="MTKT01004624">
    <property type="protein sequence ID" value="OWM70363.1"/>
    <property type="molecule type" value="Genomic_DNA"/>
</dbReference>
<proteinExistence type="predicted"/>
<sequence>MLYPPWQPLSSMPYGSLNTINCVTTASTYTIANSHAPITSVLPSVPHATTQPMASNVSYMQQQGVETYSQQSPYRKASRMTDPYQYSA</sequence>
<evidence type="ECO:0000256" key="1">
    <source>
        <dbReference type="SAM" id="MobiDB-lite"/>
    </source>
</evidence>